<keyword evidence="1" id="KW-1133">Transmembrane helix</keyword>
<organism evidence="2 3">
    <name type="scientific">Sphingobacterium bambusae</name>
    <dbReference type="NCBI Taxonomy" id="662858"/>
    <lineage>
        <taxon>Bacteria</taxon>
        <taxon>Pseudomonadati</taxon>
        <taxon>Bacteroidota</taxon>
        <taxon>Sphingobacteriia</taxon>
        <taxon>Sphingobacteriales</taxon>
        <taxon>Sphingobacteriaceae</taxon>
        <taxon>Sphingobacterium</taxon>
    </lineage>
</organism>
<dbReference type="EMBL" id="JBHUPB010000007">
    <property type="protein sequence ID" value="MFD2967787.1"/>
    <property type="molecule type" value="Genomic_DNA"/>
</dbReference>
<evidence type="ECO:0000313" key="3">
    <source>
        <dbReference type="Proteomes" id="UP001597525"/>
    </source>
</evidence>
<keyword evidence="1" id="KW-0812">Transmembrane</keyword>
<feature type="transmembrane region" description="Helical" evidence="1">
    <location>
        <begin position="36"/>
        <end position="56"/>
    </location>
</feature>
<name>A0ABW6BFW3_9SPHI</name>
<protein>
    <recommendedName>
        <fullName evidence="4">DUF304 domain-containing protein</fullName>
    </recommendedName>
</protein>
<evidence type="ECO:0008006" key="4">
    <source>
        <dbReference type="Google" id="ProtNLM"/>
    </source>
</evidence>
<gene>
    <name evidence="2" type="ORF">ACFS7Y_10330</name>
</gene>
<proteinExistence type="predicted"/>
<sequence>MKKDLLIRMLVIWFAFFLPVVEFVRKYISSPGPIDFAFMVTVFSYALLLLLFYLFLTSFFSNWAIRLQEEGIVIKFLSIPQLIRYSDIEAVGVVVFKRRQCMQLTLLADAKLSAVARLLKFRFAKTTKGGQRAILLNLADYKMEPQLLVKLISDAVAQLRDTTQTRDREEDI</sequence>
<reference evidence="3" key="1">
    <citation type="journal article" date="2019" name="Int. J. Syst. Evol. Microbiol.">
        <title>The Global Catalogue of Microorganisms (GCM) 10K type strain sequencing project: providing services to taxonomists for standard genome sequencing and annotation.</title>
        <authorList>
            <consortium name="The Broad Institute Genomics Platform"/>
            <consortium name="The Broad Institute Genome Sequencing Center for Infectious Disease"/>
            <person name="Wu L."/>
            <person name="Ma J."/>
        </authorList>
    </citation>
    <scope>NUCLEOTIDE SEQUENCE [LARGE SCALE GENOMIC DNA]</scope>
    <source>
        <strain evidence="3">KCTC 22814</strain>
    </source>
</reference>
<comment type="caution">
    <text evidence="2">The sequence shown here is derived from an EMBL/GenBank/DDBJ whole genome shotgun (WGS) entry which is preliminary data.</text>
</comment>
<evidence type="ECO:0000256" key="1">
    <source>
        <dbReference type="SAM" id="Phobius"/>
    </source>
</evidence>
<dbReference type="RefSeq" id="WP_320183063.1">
    <property type="nucleotide sequence ID" value="NZ_CP138332.1"/>
</dbReference>
<keyword evidence="1" id="KW-0472">Membrane</keyword>
<feature type="transmembrane region" description="Helical" evidence="1">
    <location>
        <begin position="5"/>
        <end position="24"/>
    </location>
</feature>
<dbReference type="Proteomes" id="UP001597525">
    <property type="component" value="Unassembled WGS sequence"/>
</dbReference>
<evidence type="ECO:0000313" key="2">
    <source>
        <dbReference type="EMBL" id="MFD2967787.1"/>
    </source>
</evidence>
<keyword evidence="3" id="KW-1185">Reference proteome</keyword>
<accession>A0ABW6BFW3</accession>